<comment type="caution">
    <text evidence="2">The sequence shown here is derived from an EMBL/GenBank/DDBJ whole genome shotgun (WGS) entry which is preliminary data.</text>
</comment>
<dbReference type="STRING" id="3076.A0A2P6U2P4"/>
<feature type="signal peptide" evidence="1">
    <location>
        <begin position="1"/>
        <end position="19"/>
    </location>
</feature>
<keyword evidence="3" id="KW-1185">Reference proteome</keyword>
<gene>
    <name evidence="2" type="ORF">C2E21_0696</name>
</gene>
<dbReference type="GO" id="GO:0047746">
    <property type="term" value="F:chlorophyllase activity"/>
    <property type="evidence" value="ECO:0007669"/>
    <property type="project" value="TreeGrafter"/>
</dbReference>
<dbReference type="SUPFAM" id="SSF53474">
    <property type="entry name" value="alpha/beta-Hydrolases"/>
    <property type="match status" value="1"/>
</dbReference>
<dbReference type="Gene3D" id="3.40.50.1820">
    <property type="entry name" value="alpha/beta hydrolase"/>
    <property type="match status" value="1"/>
</dbReference>
<dbReference type="InterPro" id="IPR017395">
    <property type="entry name" value="Chlorophyllase-like"/>
</dbReference>
<keyword evidence="1" id="KW-0732">Signal</keyword>
<reference evidence="2 3" key="1">
    <citation type="journal article" date="2018" name="Plant J.">
        <title>Genome sequences of Chlorella sorokiniana UTEX 1602 and Micractinium conductrix SAG 241.80: implications to maltose excretion by a green alga.</title>
        <authorList>
            <person name="Arriola M.B."/>
            <person name="Velmurugan N."/>
            <person name="Zhang Y."/>
            <person name="Plunkett M.H."/>
            <person name="Hondzo H."/>
            <person name="Barney B.M."/>
        </authorList>
    </citation>
    <scope>NUCLEOTIDE SEQUENCE [LARGE SCALE GENOMIC DNA]</scope>
    <source>
        <strain evidence="3">UTEX 1602</strain>
    </source>
</reference>
<accession>A0A2P6U2P4</accession>
<dbReference type="PANTHER" id="PTHR33428:SF14">
    <property type="entry name" value="CARBOXYLESTERASE TYPE B DOMAIN-CONTAINING PROTEIN"/>
    <property type="match status" value="1"/>
</dbReference>
<sequence length="370" mass="38089">MRWAALLMALAALLARAAGAPNFALPGPCSSSVWKPKFSVPDDLRTGGLPKTLALLVTTPACPADAALPFGSPAPVLFFFNGFMNKASWYQRIVTQIASWGWAVVQYDTPSLSSPTVAAEVQLFPALAEWVAAQANDTSSPLYGAINPQQLATSGHSRGGKLASLMLTTYPELVSAAYLVDPVDLSPFSPESAENPSAARALRESGQAVGMAAAGITGSCNPVEGSSAFMWAAAGNGSWRGIEPGAAHATFSDGGCVVNAGADLLCGRGKDSRAQAAALTSTQALAWLWQQLVGEQQTVPPSESPMPAFARWVAAQQVAGTLEFEVKGDEGSALWTAEAARAAKEGGLESLPALPTAAEEEAACAVAGGR</sequence>
<name>A0A2P6U2P4_CHLSO</name>
<dbReference type="GO" id="GO:0015996">
    <property type="term" value="P:chlorophyll catabolic process"/>
    <property type="evidence" value="ECO:0007669"/>
    <property type="project" value="TreeGrafter"/>
</dbReference>
<dbReference type="InterPro" id="IPR029058">
    <property type="entry name" value="AB_hydrolase_fold"/>
</dbReference>
<dbReference type="OrthoDB" id="508050at2759"/>
<evidence type="ECO:0000313" key="3">
    <source>
        <dbReference type="Proteomes" id="UP000239899"/>
    </source>
</evidence>
<organism evidence="2 3">
    <name type="scientific">Chlorella sorokiniana</name>
    <name type="common">Freshwater green alga</name>
    <dbReference type="NCBI Taxonomy" id="3076"/>
    <lineage>
        <taxon>Eukaryota</taxon>
        <taxon>Viridiplantae</taxon>
        <taxon>Chlorophyta</taxon>
        <taxon>core chlorophytes</taxon>
        <taxon>Trebouxiophyceae</taxon>
        <taxon>Chlorellales</taxon>
        <taxon>Chlorellaceae</taxon>
        <taxon>Chlorella clade</taxon>
        <taxon>Chlorella</taxon>
    </lineage>
</organism>
<proteinExistence type="predicted"/>
<dbReference type="PANTHER" id="PTHR33428">
    <property type="entry name" value="CHLOROPHYLLASE-2, CHLOROPLASTIC"/>
    <property type="match status" value="1"/>
</dbReference>
<evidence type="ECO:0000313" key="2">
    <source>
        <dbReference type="EMBL" id="PRW60579.1"/>
    </source>
</evidence>
<protein>
    <submittedName>
        <fullName evidence="2">Chlorophyllase I</fullName>
    </submittedName>
</protein>
<evidence type="ECO:0000256" key="1">
    <source>
        <dbReference type="SAM" id="SignalP"/>
    </source>
</evidence>
<dbReference type="Proteomes" id="UP000239899">
    <property type="component" value="Unassembled WGS sequence"/>
</dbReference>
<dbReference type="AlphaFoldDB" id="A0A2P6U2P4"/>
<dbReference type="Pfam" id="PF07224">
    <property type="entry name" value="Chlorophyllase"/>
    <property type="match status" value="1"/>
</dbReference>
<feature type="chain" id="PRO_5015187762" evidence="1">
    <location>
        <begin position="20"/>
        <end position="370"/>
    </location>
</feature>
<dbReference type="EMBL" id="LHPG02000002">
    <property type="protein sequence ID" value="PRW60579.1"/>
    <property type="molecule type" value="Genomic_DNA"/>
</dbReference>